<evidence type="ECO:0000256" key="2">
    <source>
        <dbReference type="ARBA" id="ARBA00022690"/>
    </source>
</evidence>
<dbReference type="CDD" id="cd00042">
    <property type="entry name" value="CY"/>
    <property type="match status" value="1"/>
</dbReference>
<dbReference type="PROSITE" id="PS00287">
    <property type="entry name" value="CYSTATIN"/>
    <property type="match status" value="1"/>
</dbReference>
<evidence type="ECO:0000256" key="3">
    <source>
        <dbReference type="ARBA" id="ARBA00022704"/>
    </source>
</evidence>
<dbReference type="InterPro" id="IPR046350">
    <property type="entry name" value="Cystatin_sf"/>
</dbReference>
<dbReference type="PANTHER" id="PTHR46186">
    <property type="entry name" value="CYSTATIN"/>
    <property type="match status" value="1"/>
</dbReference>
<keyword evidence="4" id="KW-0732">Signal</keyword>
<proteinExistence type="inferred from homology"/>
<keyword evidence="2" id="KW-0646">Protease inhibitor</keyword>
<dbReference type="AlphaFoldDB" id="A0A482ZCA3"/>
<evidence type="ECO:0000256" key="4">
    <source>
        <dbReference type="SAM" id="SignalP"/>
    </source>
</evidence>
<protein>
    <submittedName>
        <fullName evidence="6">U42-Lycotoxin-Lsp1a_1</fullName>
    </submittedName>
</protein>
<dbReference type="GO" id="GO:0005615">
    <property type="term" value="C:extracellular space"/>
    <property type="evidence" value="ECO:0007669"/>
    <property type="project" value="TreeGrafter"/>
</dbReference>
<dbReference type="InterPro" id="IPR018073">
    <property type="entry name" value="Prot_inh_cystat_CS"/>
</dbReference>
<dbReference type="GO" id="GO:0005737">
    <property type="term" value="C:cytoplasm"/>
    <property type="evidence" value="ECO:0007669"/>
    <property type="project" value="TreeGrafter"/>
</dbReference>
<dbReference type="PANTHER" id="PTHR46186:SF2">
    <property type="entry name" value="CYSTATIN"/>
    <property type="match status" value="1"/>
</dbReference>
<sequence>MLIFAFIACLLQAVLCQMAGGWSDVEDTNSENFQKIVSFATNEISVQLGSSNKKQAIEILSGRQQVVAGMKYKIVMRIGETDCKVDENDKDCNLKIWWRDSQVFSCCMGQSMVE</sequence>
<dbReference type="GO" id="GO:0031982">
    <property type="term" value="C:vesicle"/>
    <property type="evidence" value="ECO:0007669"/>
    <property type="project" value="TreeGrafter"/>
</dbReference>
<feature type="domain" description="Cystatin" evidence="5">
    <location>
        <begin position="17"/>
        <end position="107"/>
    </location>
</feature>
<dbReference type="Pfam" id="PF00031">
    <property type="entry name" value="Cystatin"/>
    <property type="match status" value="1"/>
</dbReference>
<dbReference type="InterPro" id="IPR000010">
    <property type="entry name" value="Cystatin_dom"/>
</dbReference>
<comment type="similarity">
    <text evidence="1">Belongs to the cystatin family.</text>
</comment>
<feature type="signal peptide" evidence="4">
    <location>
        <begin position="1"/>
        <end position="16"/>
    </location>
</feature>
<evidence type="ECO:0000259" key="5">
    <source>
        <dbReference type="SMART" id="SM00043"/>
    </source>
</evidence>
<dbReference type="Gene3D" id="3.10.450.10">
    <property type="match status" value="1"/>
</dbReference>
<feature type="chain" id="PRO_5019792137" evidence="4">
    <location>
        <begin position="17"/>
        <end position="114"/>
    </location>
</feature>
<reference evidence="6" key="2">
    <citation type="submission" date="2019-04" db="EMBL/GenBank/DDBJ databases">
        <title>Unravelling the molecular evolution of spider venoms.</title>
        <authorList>
            <person name="Pineda S."/>
        </authorList>
    </citation>
    <scope>NUCLEOTIDE SEQUENCE</scope>
</reference>
<evidence type="ECO:0000256" key="1">
    <source>
        <dbReference type="ARBA" id="ARBA00009403"/>
    </source>
</evidence>
<dbReference type="SUPFAM" id="SSF54403">
    <property type="entry name" value="Cystatin/monellin"/>
    <property type="match status" value="1"/>
</dbReference>
<dbReference type="SMART" id="SM00043">
    <property type="entry name" value="CY"/>
    <property type="match status" value="1"/>
</dbReference>
<dbReference type="EMBL" id="HAGS01000266">
    <property type="protein sequence ID" value="SMD46896.1"/>
    <property type="molecule type" value="Transcribed_RNA"/>
</dbReference>
<evidence type="ECO:0000313" key="6">
    <source>
        <dbReference type="EMBL" id="SMD46896.1"/>
    </source>
</evidence>
<reference evidence="6" key="1">
    <citation type="submission" date="2017-03" db="EMBL/GenBank/DDBJ databases">
        <authorList>
            <person name="QRISCLOUD D."/>
        </authorList>
    </citation>
    <scope>NUCLEOTIDE SEQUENCE</scope>
</reference>
<dbReference type="GO" id="GO:0004869">
    <property type="term" value="F:cysteine-type endopeptidase inhibitor activity"/>
    <property type="evidence" value="ECO:0007669"/>
    <property type="project" value="UniProtKB-KW"/>
</dbReference>
<organism evidence="6">
    <name type="scientific">Lycosa sp. SGP-2016</name>
    <dbReference type="NCBI Taxonomy" id="1905177"/>
    <lineage>
        <taxon>Eukaryota</taxon>
        <taxon>Metazoa</taxon>
        <taxon>Ecdysozoa</taxon>
        <taxon>Arthropoda</taxon>
        <taxon>Chelicerata</taxon>
        <taxon>Arachnida</taxon>
        <taxon>Araneae</taxon>
        <taxon>Araneomorphae</taxon>
        <taxon>Entelegynae</taxon>
        <taxon>Lycosoidea</taxon>
        <taxon>Lycosidae</taxon>
        <taxon>Lycosa</taxon>
    </lineage>
</organism>
<keyword evidence="3" id="KW-0789">Thiol protease inhibitor</keyword>
<name>A0A482ZCA3_9ARAC</name>
<accession>A0A482ZCA3</accession>